<gene>
    <name evidence="4" type="ORF">DIC75_05050</name>
</gene>
<evidence type="ECO:0000313" key="4">
    <source>
        <dbReference type="EMBL" id="MCM2465685.1"/>
    </source>
</evidence>
<keyword evidence="5" id="KW-1185">Reference proteome</keyword>
<dbReference type="InterPro" id="IPR011050">
    <property type="entry name" value="Pectin_lyase_fold/virulence"/>
</dbReference>
<name>A0ABD4TC25_9EURY</name>
<evidence type="ECO:0000256" key="1">
    <source>
        <dbReference type="SAM" id="MobiDB-lite"/>
    </source>
</evidence>
<dbReference type="InterPro" id="IPR039448">
    <property type="entry name" value="Beta_helix"/>
</dbReference>
<dbReference type="Gene3D" id="2.60.40.10">
    <property type="entry name" value="Immunoglobulins"/>
    <property type="match status" value="2"/>
</dbReference>
<dbReference type="RefSeq" id="WP_250986909.1">
    <property type="nucleotide sequence ID" value="NZ_QFDM01000001.1"/>
</dbReference>
<feature type="domain" description="CARDB" evidence="2">
    <location>
        <begin position="117"/>
        <end position="231"/>
    </location>
</feature>
<protein>
    <recommendedName>
        <fullName evidence="6">CARDB domain-containing protein</fullName>
    </recommendedName>
</protein>
<evidence type="ECO:0000259" key="3">
    <source>
        <dbReference type="Pfam" id="PF13229"/>
    </source>
</evidence>
<sequence>MKKPLFLALALCLVFAMAASAQAAPSQEVSEGTYDIVVYTDDTEIIAEDSTGQVISSGTAGTDDSEVIQTAMRAVEDGTVVIAPGNYALSSSIEVEVINPAATPTPTPTSTPVPSGNPDLVVTDISWEPASPATGDTIVMKAVIKNQGDGPTPAGVKHGVLFTFDDGAAGPGVWSDTHTASIAPGAWVTVTANGGSAGATWKAVEGTHTVKANVDDVYRIAESDETNNVMSKEITVPSVAPTPTPTATPTSTPAPSGNPDLVVTDISWEPASPATGDTIVMKAVIKNQGTAATPSGTIHGVAFTSDGNLGSKVWSDDFRTSIAPGASVTVTANGGSAGATWDAAAGTYTIQAWVDDVDRMVEENEDNNVLTKTMTVKATTPAPTPTVTPTPTATATPRPTQTPAPTPGNNVYGADANPTGNPIGGGDGYTNIVSRSSADFIVDTKSELLSALQSARSGDVVYVEGNANIDMSGTYNTRIPAGVTLASNRGENGALGGRIYQSKQSSPPSTAVLFRVDGQNVRITGLRIEGPEKNTNSVSYKPIGIYCTQRNSEIDNCEIWGWCDAGINMAGTGGSGMKAGGYIHHNNIHHCQMDGYGYGIVVTAGGVALIEANYFDYNRHSIAGDGVAGDGYEARYNICGPHALATSPHPFDMHGKASGSTTIAGDEVRIHHNTFLATSPSGAYPIAIRGVPRVGAYIDHNWFYYTQQAPVWQTDGRSGITMTDNLIGASGTLSKSGPIKYV</sequence>
<organism evidence="4 5">
    <name type="scientific">Methanoculleus oceani</name>
    <dbReference type="NCBI Taxonomy" id="2184756"/>
    <lineage>
        <taxon>Archaea</taxon>
        <taxon>Methanobacteriati</taxon>
        <taxon>Methanobacteriota</taxon>
        <taxon>Stenosarchaea group</taxon>
        <taxon>Methanomicrobia</taxon>
        <taxon>Methanomicrobiales</taxon>
        <taxon>Methanomicrobiaceae</taxon>
        <taxon>Methanoculleus</taxon>
    </lineage>
</organism>
<dbReference type="Proteomes" id="UP001523230">
    <property type="component" value="Unassembled WGS sequence"/>
</dbReference>
<dbReference type="InterPro" id="IPR013783">
    <property type="entry name" value="Ig-like_fold"/>
</dbReference>
<feature type="region of interest" description="Disordered" evidence="1">
    <location>
        <begin position="379"/>
        <end position="407"/>
    </location>
</feature>
<feature type="domain" description="CARDB" evidence="2">
    <location>
        <begin position="258"/>
        <end position="372"/>
    </location>
</feature>
<dbReference type="InterPro" id="IPR011635">
    <property type="entry name" value="CARDB"/>
</dbReference>
<dbReference type="AlphaFoldDB" id="A0ABD4TC25"/>
<accession>A0ABD4TC25</accession>
<evidence type="ECO:0008006" key="6">
    <source>
        <dbReference type="Google" id="ProtNLM"/>
    </source>
</evidence>
<dbReference type="Pfam" id="PF13229">
    <property type="entry name" value="Beta_helix"/>
    <property type="match status" value="1"/>
</dbReference>
<evidence type="ECO:0000259" key="2">
    <source>
        <dbReference type="Pfam" id="PF07705"/>
    </source>
</evidence>
<dbReference type="EMBL" id="QFDM01000001">
    <property type="protein sequence ID" value="MCM2465685.1"/>
    <property type="molecule type" value="Genomic_DNA"/>
</dbReference>
<comment type="caution">
    <text evidence="4">The sequence shown here is derived from an EMBL/GenBank/DDBJ whole genome shotgun (WGS) entry which is preliminary data.</text>
</comment>
<feature type="compositionally biased region" description="Low complexity" evidence="1">
    <location>
        <begin position="389"/>
        <end position="399"/>
    </location>
</feature>
<dbReference type="Gene3D" id="2.160.20.10">
    <property type="entry name" value="Single-stranded right-handed beta-helix, Pectin lyase-like"/>
    <property type="match status" value="1"/>
</dbReference>
<dbReference type="Pfam" id="PF07705">
    <property type="entry name" value="CARDB"/>
    <property type="match status" value="2"/>
</dbReference>
<feature type="domain" description="Right handed beta helix" evidence="3">
    <location>
        <begin position="536"/>
        <end position="726"/>
    </location>
</feature>
<feature type="region of interest" description="Disordered" evidence="1">
    <location>
        <begin position="237"/>
        <end position="258"/>
    </location>
</feature>
<evidence type="ECO:0000313" key="5">
    <source>
        <dbReference type="Proteomes" id="UP001523230"/>
    </source>
</evidence>
<reference evidence="4 5" key="1">
    <citation type="submission" date="2018-05" db="EMBL/GenBank/DDBJ databases">
        <title>Isolation and characterization of genus Methanoculleus species and their viruses from deep sea marine sediment offshore southwestern Taiwan.</title>
        <authorList>
            <person name="Wei W.-H."/>
            <person name="Chen W.-C."/>
            <person name="Lai M.-C."/>
            <person name="Chen S.-C."/>
        </authorList>
    </citation>
    <scope>NUCLEOTIDE SEQUENCE [LARGE SCALE GENOMIC DNA]</scope>
    <source>
        <strain evidence="4 5">CWC-02</strain>
    </source>
</reference>
<dbReference type="InterPro" id="IPR012334">
    <property type="entry name" value="Pectin_lyas_fold"/>
</dbReference>
<dbReference type="SUPFAM" id="SSF51126">
    <property type="entry name" value="Pectin lyase-like"/>
    <property type="match status" value="1"/>
</dbReference>
<proteinExistence type="predicted"/>